<dbReference type="HOGENOM" id="CLU_711353_0_0_5"/>
<sequence>MTNELVENELYLEHTAKKLKLAIVSFPMRPGFADYMVGLCKGLSSHFELQLYISHSYEASYEQYFRASTFAFGRTRHLPLDYPRFVLAVLKNKPDICLFQAWIKLPLLDAMIIRFLRTLGYRCFVTVHDAAPHEQKWWHSVTIPIFFKSFDGGICHSNKAIDVLRKLGVRTPLTKIPHGLLDHYQKSSIDKEQISLPPIADDPRVFVILFFGHVTRRKGIIHLVAALKLIGSDHPVKLIVAGKFALSQMDLSVIERMADERAILINRLISFAEVRPLFDLSHCVVLPYLEGTTSGVLKLAMAFSKPIVSTPIGDVEEVLSSNQYIAIPEYKGSDAEFEAGIASAILAAKERHIEMKQHMEALRADYSWENAGSAYANFLASPRRKRSK</sequence>
<proteinExistence type="predicted"/>
<dbReference type="AlphaFoldDB" id="B7L1A4"/>
<reference evidence="3" key="1">
    <citation type="submission" date="2008-12" db="EMBL/GenBank/DDBJ databases">
        <title>Complete sequence of chromosome of Methylobacterium chloromethanicum CM4.</title>
        <authorList>
            <consortium name="US DOE Joint Genome Institute"/>
            <person name="Lucas S."/>
            <person name="Copeland A."/>
            <person name="Lapidus A."/>
            <person name="Glavina del Rio T."/>
            <person name="Dalin E."/>
            <person name="Tice H."/>
            <person name="Bruce D."/>
            <person name="Goodwin L."/>
            <person name="Pitluck S."/>
            <person name="Chertkov O."/>
            <person name="Brettin T."/>
            <person name="Detter J.C."/>
            <person name="Han C."/>
            <person name="Larimer F."/>
            <person name="Land M."/>
            <person name="Hauser L."/>
            <person name="Kyrpides N."/>
            <person name="Mikhailova N."/>
            <person name="Marx C."/>
            <person name="Richardson P."/>
        </authorList>
    </citation>
    <scope>NUCLEOTIDE SEQUENCE [LARGE SCALE GENOMIC DNA]</scope>
    <source>
        <strain evidence="3">CM4 / NCIMB 13688</strain>
    </source>
</reference>
<dbReference type="Pfam" id="PF13692">
    <property type="entry name" value="Glyco_trans_1_4"/>
    <property type="match status" value="1"/>
</dbReference>
<evidence type="ECO:0000313" key="3">
    <source>
        <dbReference type="Proteomes" id="UP000002385"/>
    </source>
</evidence>
<dbReference type="GO" id="GO:0009103">
    <property type="term" value="P:lipopolysaccharide biosynthetic process"/>
    <property type="evidence" value="ECO:0007669"/>
    <property type="project" value="TreeGrafter"/>
</dbReference>
<dbReference type="KEGG" id="mch:Mchl_4250"/>
<dbReference type="CAZy" id="GT4">
    <property type="family name" value="Glycosyltransferase Family 4"/>
</dbReference>
<reference evidence="2 3" key="2">
    <citation type="journal article" date="2012" name="J. Bacteriol.">
        <title>Complete genome sequences of six strains of the genus Methylobacterium.</title>
        <authorList>
            <person name="Marx C.J."/>
            <person name="Bringel F."/>
            <person name="Chistoserdova L."/>
            <person name="Moulin L."/>
            <person name="Farhan Ul Haque M."/>
            <person name="Fleischman D.E."/>
            <person name="Gruffaz C."/>
            <person name="Jourand P."/>
            <person name="Knief C."/>
            <person name="Lee M.C."/>
            <person name="Muller E.E."/>
            <person name="Nadalig T."/>
            <person name="Peyraud R."/>
            <person name="Roselli S."/>
            <person name="Russ L."/>
            <person name="Goodwin L.A."/>
            <person name="Ivanova N."/>
            <person name="Kyrpides N."/>
            <person name="Lajus A."/>
            <person name="Land M.L."/>
            <person name="Medigue C."/>
            <person name="Mikhailova N."/>
            <person name="Nolan M."/>
            <person name="Woyke T."/>
            <person name="Stolyar S."/>
            <person name="Vorholt J.A."/>
            <person name="Vuilleumier S."/>
        </authorList>
    </citation>
    <scope>NUCLEOTIDE SEQUENCE [LARGE SCALE GENOMIC DNA]</scope>
    <source>
        <strain evidence="3">CM4 / NCIMB 13688</strain>
    </source>
</reference>
<gene>
    <name evidence="2" type="ordered locus">Mchl_4250</name>
</gene>
<name>B7L1A4_METC4</name>
<accession>B7L1A4</accession>
<dbReference type="SUPFAM" id="SSF53756">
    <property type="entry name" value="UDP-Glycosyltransferase/glycogen phosphorylase"/>
    <property type="match status" value="1"/>
</dbReference>
<dbReference type="PANTHER" id="PTHR46401:SF2">
    <property type="entry name" value="GLYCOSYLTRANSFERASE WBBK-RELATED"/>
    <property type="match status" value="1"/>
</dbReference>
<organism evidence="2 3">
    <name type="scientific">Methylorubrum extorquens (strain CM4 / NCIMB 13688)</name>
    <name type="common">Methylobacterium extorquens</name>
    <dbReference type="NCBI Taxonomy" id="440085"/>
    <lineage>
        <taxon>Bacteria</taxon>
        <taxon>Pseudomonadati</taxon>
        <taxon>Pseudomonadota</taxon>
        <taxon>Alphaproteobacteria</taxon>
        <taxon>Hyphomicrobiales</taxon>
        <taxon>Methylobacteriaceae</taxon>
        <taxon>Methylorubrum</taxon>
    </lineage>
</organism>
<dbReference type="PANTHER" id="PTHR46401">
    <property type="entry name" value="GLYCOSYLTRANSFERASE WBBK-RELATED"/>
    <property type="match status" value="1"/>
</dbReference>
<keyword evidence="1 2" id="KW-0808">Transferase</keyword>
<dbReference type="GO" id="GO:0016757">
    <property type="term" value="F:glycosyltransferase activity"/>
    <property type="evidence" value="ECO:0007669"/>
    <property type="project" value="TreeGrafter"/>
</dbReference>
<protein>
    <submittedName>
        <fullName evidence="2">Glycosyl transferase group 1</fullName>
    </submittedName>
</protein>
<dbReference type="Proteomes" id="UP000002385">
    <property type="component" value="Chromosome"/>
</dbReference>
<evidence type="ECO:0000256" key="1">
    <source>
        <dbReference type="ARBA" id="ARBA00022679"/>
    </source>
</evidence>
<evidence type="ECO:0000313" key="2">
    <source>
        <dbReference type="EMBL" id="ACK85026.1"/>
    </source>
</evidence>
<dbReference type="Gene3D" id="3.40.50.2000">
    <property type="entry name" value="Glycogen Phosphorylase B"/>
    <property type="match status" value="2"/>
</dbReference>
<dbReference type="EMBL" id="CP001298">
    <property type="protein sequence ID" value="ACK85026.1"/>
    <property type="molecule type" value="Genomic_DNA"/>
</dbReference>